<evidence type="ECO:0000313" key="2">
    <source>
        <dbReference type="Proteomes" id="UP000033671"/>
    </source>
</evidence>
<dbReference type="Proteomes" id="UP000033671">
    <property type="component" value="Unassembled WGS sequence"/>
</dbReference>
<comment type="caution">
    <text evidence="1">The sequence shown here is derived from an EMBL/GenBank/DDBJ whole genome shotgun (WGS) entry which is preliminary data.</text>
</comment>
<accession>A0A0F3NZF0</accession>
<gene>
    <name evidence="1" type="ORF">OTSTA716_1974</name>
</gene>
<dbReference type="AlphaFoldDB" id="A0A0F3NZF0"/>
<organism evidence="1 2">
    <name type="scientific">Orientia tsutsugamushi str. TA716</name>
    <dbReference type="NCBI Taxonomy" id="1359175"/>
    <lineage>
        <taxon>Bacteria</taxon>
        <taxon>Pseudomonadati</taxon>
        <taxon>Pseudomonadota</taxon>
        <taxon>Alphaproteobacteria</taxon>
        <taxon>Rickettsiales</taxon>
        <taxon>Rickettsiaceae</taxon>
        <taxon>Rickettsieae</taxon>
        <taxon>Orientia</taxon>
    </lineage>
</organism>
<proteinExistence type="predicted"/>
<evidence type="ECO:0000313" key="1">
    <source>
        <dbReference type="EMBL" id="KJV72319.1"/>
    </source>
</evidence>
<dbReference type="EMBL" id="LAOA01000112">
    <property type="protein sequence ID" value="KJV72319.1"/>
    <property type="molecule type" value="Genomic_DNA"/>
</dbReference>
<sequence length="56" mass="6329">MENIVNVKADTPDKSVIGIKLKSLAVRRNTQPSLKMPAPRYKEDSQLNVSLMSETW</sequence>
<protein>
    <submittedName>
        <fullName evidence="1">Uncharacterized protein</fullName>
    </submittedName>
</protein>
<dbReference type="PATRIC" id="fig|1359175.3.peg.225"/>
<name>A0A0F3NZF0_ORITS</name>
<reference evidence="1 2" key="1">
    <citation type="submission" date="2015-01" db="EMBL/GenBank/DDBJ databases">
        <title>Genome Sequencing of Rickettsiales.</title>
        <authorList>
            <person name="Daugherty S.C."/>
            <person name="Su Q."/>
            <person name="Abolude K."/>
            <person name="Beier-Sexton M."/>
            <person name="Carlyon J.A."/>
            <person name="Carter R."/>
            <person name="Day N.P."/>
            <person name="Dumler S.J."/>
            <person name="Dyachenko V."/>
            <person name="Godinez A."/>
            <person name="Kurtti T.J."/>
            <person name="Lichay M."/>
            <person name="Mullins K.E."/>
            <person name="Ott S."/>
            <person name="Pappas-Brown V."/>
            <person name="Paris D.H."/>
            <person name="Patel P."/>
            <person name="Richards A.L."/>
            <person name="Sadzewicz L."/>
            <person name="Sears K."/>
            <person name="Seidman D."/>
            <person name="Sengamalay N."/>
            <person name="Stenos J."/>
            <person name="Tallon L.J."/>
            <person name="Vincent G."/>
            <person name="Fraser C.M."/>
            <person name="Munderloh U."/>
            <person name="Dunning-Hotopp J.C."/>
        </authorList>
    </citation>
    <scope>NUCLEOTIDE SEQUENCE [LARGE SCALE GENOMIC DNA]</scope>
    <source>
        <strain evidence="1 2">TA716</strain>
    </source>
</reference>